<accession>A0A101M3F1</accession>
<organism evidence="1">
    <name type="scientific">Picea glauca</name>
    <name type="common">White spruce</name>
    <name type="synonym">Pinus glauca</name>
    <dbReference type="NCBI Taxonomy" id="3330"/>
    <lineage>
        <taxon>Eukaryota</taxon>
        <taxon>Viridiplantae</taxon>
        <taxon>Streptophyta</taxon>
        <taxon>Embryophyta</taxon>
        <taxon>Tracheophyta</taxon>
        <taxon>Spermatophyta</taxon>
        <taxon>Pinopsida</taxon>
        <taxon>Pinidae</taxon>
        <taxon>Conifers I</taxon>
        <taxon>Pinales</taxon>
        <taxon>Pinaceae</taxon>
        <taxon>Picea</taxon>
    </lineage>
</organism>
<dbReference type="AlphaFoldDB" id="A0A101M3F1"/>
<protein>
    <submittedName>
        <fullName evidence="1">Uncharacterized protein</fullName>
    </submittedName>
</protein>
<reference evidence="1" key="1">
    <citation type="journal article" date="2015" name="Genome Biol. Evol.">
        <title>Organellar Genomes of White Spruce (Picea glauca): Assembly and Annotation.</title>
        <authorList>
            <person name="Jackman S.D."/>
            <person name="Warren R.L."/>
            <person name="Gibb E.A."/>
            <person name="Vandervalk B.P."/>
            <person name="Mohamadi H."/>
            <person name="Chu J."/>
            <person name="Raymond A."/>
            <person name="Pleasance S."/>
            <person name="Coope R."/>
            <person name="Wildung M.R."/>
            <person name="Ritland C.E."/>
            <person name="Bousquet J."/>
            <person name="Jones S.J."/>
            <person name="Bohlmann J."/>
            <person name="Birol I."/>
        </authorList>
    </citation>
    <scope>NUCLEOTIDE SEQUENCE [LARGE SCALE GENOMIC DNA]</scope>
    <source>
        <tissue evidence="1">Flushing bud</tissue>
    </source>
</reference>
<dbReference type="EMBL" id="LKAM01000001">
    <property type="protein sequence ID" value="KUM50234.1"/>
    <property type="molecule type" value="Genomic_DNA"/>
</dbReference>
<evidence type="ECO:0000313" key="1">
    <source>
        <dbReference type="EMBL" id="KUM50234.1"/>
    </source>
</evidence>
<name>A0A101M3F1_PICGL</name>
<gene>
    <name evidence="1" type="ORF">ABT39_MTgene77</name>
</gene>
<proteinExistence type="predicted"/>
<geneLocation type="mitochondrion" evidence="1"/>
<comment type="caution">
    <text evidence="1">The sequence shown here is derived from an EMBL/GenBank/DDBJ whole genome shotgun (WGS) entry which is preliminary data.</text>
</comment>
<sequence length="95" mass="11033">MRVPQLTSQPFPMIPKILHLHPQLNPHLHLQYPHHLQQLPSNPCPDQKWELRFSHNPFSYPFPVYAAYGFAASIPITIPRRVKVDGFSGKEKARE</sequence>
<keyword evidence="1" id="KW-0496">Mitochondrion</keyword>